<evidence type="ECO:0000313" key="2">
    <source>
        <dbReference type="EMBL" id="RBP17726.1"/>
    </source>
</evidence>
<dbReference type="InterPro" id="IPR036249">
    <property type="entry name" value="Thioredoxin-like_sf"/>
</dbReference>
<sequence>MSRTFPFLAALLLAQSATVAAALAADAARPTVVELFQSQGCSSCPPAAANVRAVSDRSDVLALSFEVDYWDRLGWKDTFSKPEWTARQYAYARAMARDGVYTPQVVVNGRAEGDGIEASGLADLMRRGERAGGPEVAFAGGAVTVGAGPAPAGGADVWIVRYDPRVVEVAVRRGENAGRTLPHKDVVREMALLGRWDGRAASFPAPAAPSGLAEAVLVQAAGTGPILAAARK</sequence>
<evidence type="ECO:0000313" key="3">
    <source>
        <dbReference type="Proteomes" id="UP000253529"/>
    </source>
</evidence>
<accession>A0A366FU88</accession>
<dbReference type="PANTHER" id="PTHR36057">
    <property type="match status" value="1"/>
</dbReference>
<dbReference type="PANTHER" id="PTHR36057:SF1">
    <property type="entry name" value="LIPOPROTEIN LIPID ATTACHMENT SITE-LIKE PROTEIN, PUTATIVE (DUF1223)-RELATED"/>
    <property type="match status" value="1"/>
</dbReference>
<organism evidence="2 3">
    <name type="scientific">Roseiarcus fermentans</name>
    <dbReference type="NCBI Taxonomy" id="1473586"/>
    <lineage>
        <taxon>Bacteria</taxon>
        <taxon>Pseudomonadati</taxon>
        <taxon>Pseudomonadota</taxon>
        <taxon>Alphaproteobacteria</taxon>
        <taxon>Hyphomicrobiales</taxon>
        <taxon>Roseiarcaceae</taxon>
        <taxon>Roseiarcus</taxon>
    </lineage>
</organism>
<keyword evidence="1" id="KW-0732">Signal</keyword>
<evidence type="ECO:0008006" key="4">
    <source>
        <dbReference type="Google" id="ProtNLM"/>
    </source>
</evidence>
<evidence type="ECO:0000256" key="1">
    <source>
        <dbReference type="SAM" id="SignalP"/>
    </source>
</evidence>
<dbReference type="SUPFAM" id="SSF52833">
    <property type="entry name" value="Thioredoxin-like"/>
    <property type="match status" value="1"/>
</dbReference>
<comment type="caution">
    <text evidence="2">The sequence shown here is derived from an EMBL/GenBank/DDBJ whole genome shotgun (WGS) entry which is preliminary data.</text>
</comment>
<dbReference type="InterPro" id="IPR010634">
    <property type="entry name" value="DUF1223"/>
</dbReference>
<dbReference type="RefSeq" id="WP_113887676.1">
    <property type="nucleotide sequence ID" value="NZ_QNRK01000002.1"/>
</dbReference>
<dbReference type="Pfam" id="PF06764">
    <property type="entry name" value="DUF1223"/>
    <property type="match status" value="1"/>
</dbReference>
<dbReference type="OrthoDB" id="9808254at2"/>
<dbReference type="Proteomes" id="UP000253529">
    <property type="component" value="Unassembled WGS sequence"/>
</dbReference>
<reference evidence="2 3" key="1">
    <citation type="submission" date="2018-06" db="EMBL/GenBank/DDBJ databases">
        <title>Genomic Encyclopedia of Type Strains, Phase IV (KMG-IV): sequencing the most valuable type-strain genomes for metagenomic binning, comparative biology and taxonomic classification.</title>
        <authorList>
            <person name="Goeker M."/>
        </authorList>
    </citation>
    <scope>NUCLEOTIDE SEQUENCE [LARGE SCALE GENOMIC DNA]</scope>
    <source>
        <strain evidence="2 3">DSM 24875</strain>
    </source>
</reference>
<protein>
    <recommendedName>
        <fullName evidence="4">Secreted protein</fullName>
    </recommendedName>
</protein>
<gene>
    <name evidence="2" type="ORF">DFR50_102218</name>
</gene>
<feature type="chain" id="PRO_5016578723" description="Secreted protein" evidence="1">
    <location>
        <begin position="25"/>
        <end position="232"/>
    </location>
</feature>
<proteinExistence type="predicted"/>
<keyword evidence="3" id="KW-1185">Reference proteome</keyword>
<dbReference type="EMBL" id="QNRK01000002">
    <property type="protein sequence ID" value="RBP17726.1"/>
    <property type="molecule type" value="Genomic_DNA"/>
</dbReference>
<name>A0A366FU88_9HYPH</name>
<dbReference type="AlphaFoldDB" id="A0A366FU88"/>
<feature type="signal peptide" evidence="1">
    <location>
        <begin position="1"/>
        <end position="24"/>
    </location>
</feature>